<reference evidence="2" key="1">
    <citation type="submission" date="2013-03" db="EMBL/GenBank/DDBJ databases">
        <authorList>
            <person name="Jeffery W."/>
            <person name="Warren W."/>
            <person name="Wilson R.K."/>
        </authorList>
    </citation>
    <scope>NUCLEOTIDE SEQUENCE</scope>
    <source>
        <strain evidence="2">female</strain>
    </source>
</reference>
<reference evidence="1" key="4">
    <citation type="submission" date="2025-09" db="UniProtKB">
        <authorList>
            <consortium name="Ensembl"/>
        </authorList>
    </citation>
    <scope>IDENTIFICATION</scope>
</reference>
<dbReference type="AlphaFoldDB" id="A0A3B1KDA9"/>
<reference evidence="1" key="3">
    <citation type="submission" date="2025-08" db="UniProtKB">
        <authorList>
            <consortium name="Ensembl"/>
        </authorList>
    </citation>
    <scope>IDENTIFICATION</scope>
</reference>
<accession>A0A3B1KDA9</accession>
<dbReference type="Bgee" id="ENSAMXG00000032948">
    <property type="expression patterns" value="Expressed in ovary and 1 other cell type or tissue"/>
</dbReference>
<evidence type="ECO:0000313" key="1">
    <source>
        <dbReference type="Ensembl" id="ENSAMXP00000052040.1"/>
    </source>
</evidence>
<name>A0A3B1KDA9_ASTMX</name>
<dbReference type="Ensembl" id="ENSAMXT00000031077.1">
    <property type="protein sequence ID" value="ENSAMXP00000052040.1"/>
    <property type="gene ID" value="ENSAMXG00000032948.1"/>
</dbReference>
<keyword evidence="2" id="KW-1185">Reference proteome</keyword>
<dbReference type="Proteomes" id="UP000018467">
    <property type="component" value="Unassembled WGS sequence"/>
</dbReference>
<sequence length="80" mass="9108">MIEPRSSRPAWATYYKKLGWVWWHGPVVPATREAEVGRIHSFQVWHTGSPLTPSCRLVKKVPASPSPSAMIVSFRNCKFN</sequence>
<protein>
    <submittedName>
        <fullName evidence="1">Uncharacterized protein</fullName>
    </submittedName>
</protein>
<dbReference type="InParanoid" id="A0A3B1KDA9"/>
<evidence type="ECO:0000313" key="2">
    <source>
        <dbReference type="Proteomes" id="UP000018467"/>
    </source>
</evidence>
<proteinExistence type="predicted"/>
<reference evidence="2" key="2">
    <citation type="journal article" date="2014" name="Nat. Commun.">
        <title>The cavefish genome reveals candidate genes for eye loss.</title>
        <authorList>
            <person name="McGaugh S.E."/>
            <person name="Gross J.B."/>
            <person name="Aken B."/>
            <person name="Blin M."/>
            <person name="Borowsky R."/>
            <person name="Chalopin D."/>
            <person name="Hinaux H."/>
            <person name="Jeffery W.R."/>
            <person name="Keene A."/>
            <person name="Ma L."/>
            <person name="Minx P."/>
            <person name="Murphy D."/>
            <person name="O'Quin K.E."/>
            <person name="Retaux S."/>
            <person name="Rohner N."/>
            <person name="Searle S.M."/>
            <person name="Stahl B.A."/>
            <person name="Tabin C."/>
            <person name="Volff J.N."/>
            <person name="Yoshizawa M."/>
            <person name="Warren W.C."/>
        </authorList>
    </citation>
    <scope>NUCLEOTIDE SEQUENCE [LARGE SCALE GENOMIC DNA]</scope>
    <source>
        <strain evidence="2">female</strain>
    </source>
</reference>
<organism evidence="1 2">
    <name type="scientific">Astyanax mexicanus</name>
    <name type="common">Blind cave fish</name>
    <name type="synonym">Astyanax fasciatus mexicanus</name>
    <dbReference type="NCBI Taxonomy" id="7994"/>
    <lineage>
        <taxon>Eukaryota</taxon>
        <taxon>Metazoa</taxon>
        <taxon>Chordata</taxon>
        <taxon>Craniata</taxon>
        <taxon>Vertebrata</taxon>
        <taxon>Euteleostomi</taxon>
        <taxon>Actinopterygii</taxon>
        <taxon>Neopterygii</taxon>
        <taxon>Teleostei</taxon>
        <taxon>Ostariophysi</taxon>
        <taxon>Characiformes</taxon>
        <taxon>Characoidei</taxon>
        <taxon>Acestrorhamphidae</taxon>
        <taxon>Acestrorhamphinae</taxon>
        <taxon>Astyanax</taxon>
    </lineage>
</organism>